<gene>
    <name evidence="12" type="ORF">GcM1_224074</name>
</gene>
<dbReference type="InterPro" id="IPR045326">
    <property type="entry name" value="ATG17-like_dom"/>
</dbReference>
<name>A0A420IQP7_9PEZI</name>
<evidence type="ECO:0000256" key="2">
    <source>
        <dbReference type="ARBA" id="ARBA00013804"/>
    </source>
</evidence>
<accession>A0A420IQP7</accession>
<dbReference type="GO" id="GO:0034727">
    <property type="term" value="P:piecemeal microautophagy of the nucleus"/>
    <property type="evidence" value="ECO:0007669"/>
    <property type="project" value="TreeGrafter"/>
</dbReference>
<evidence type="ECO:0000256" key="1">
    <source>
        <dbReference type="ARBA" id="ARBA00009729"/>
    </source>
</evidence>
<dbReference type="GO" id="GO:0019901">
    <property type="term" value="F:protein kinase binding"/>
    <property type="evidence" value="ECO:0007669"/>
    <property type="project" value="TreeGrafter"/>
</dbReference>
<evidence type="ECO:0000259" key="10">
    <source>
        <dbReference type="Pfam" id="PF04108"/>
    </source>
</evidence>
<feature type="coiled-coil region" evidence="8">
    <location>
        <begin position="1089"/>
        <end position="1116"/>
    </location>
</feature>
<dbReference type="PANTHER" id="PTHR13222:SF1">
    <property type="entry name" value="RB1-INDUCIBLE COILED-COIL PROTEIN 1"/>
    <property type="match status" value="1"/>
</dbReference>
<evidence type="ECO:0000256" key="3">
    <source>
        <dbReference type="ARBA" id="ARBA00022448"/>
    </source>
</evidence>
<comment type="subunit">
    <text evidence="7">Homodimer.</text>
</comment>
<dbReference type="EMBL" id="MCBS01022415">
    <property type="protein sequence ID" value="RKF76866.1"/>
    <property type="molecule type" value="Genomic_DNA"/>
</dbReference>
<dbReference type="GO" id="GO:0005774">
    <property type="term" value="C:vacuolar membrane"/>
    <property type="evidence" value="ECO:0007669"/>
    <property type="project" value="UniProtKB-SubCell"/>
</dbReference>
<feature type="coiled-coil region" evidence="8">
    <location>
        <begin position="641"/>
        <end position="742"/>
    </location>
</feature>
<comment type="caution">
    <text evidence="12">The sequence shown here is derived from an EMBL/GenBank/DDBJ whole genome shotgun (WGS) entry which is preliminary data.</text>
</comment>
<dbReference type="InterPro" id="IPR040040">
    <property type="entry name" value="ATG11"/>
</dbReference>
<dbReference type="Proteomes" id="UP000285326">
    <property type="component" value="Unassembled WGS sequence"/>
</dbReference>
<dbReference type="GO" id="GO:0034045">
    <property type="term" value="C:phagophore assembly site membrane"/>
    <property type="evidence" value="ECO:0007669"/>
    <property type="project" value="UniProtKB-SubCell"/>
</dbReference>
<evidence type="ECO:0000313" key="13">
    <source>
        <dbReference type="Proteomes" id="UP000285326"/>
    </source>
</evidence>
<dbReference type="PANTHER" id="PTHR13222">
    <property type="entry name" value="RB1-INDUCIBLE COILED-COIL"/>
    <property type="match status" value="1"/>
</dbReference>
<dbReference type="GO" id="GO:0034517">
    <property type="term" value="P:ribophagy"/>
    <property type="evidence" value="ECO:0007669"/>
    <property type="project" value="TreeGrafter"/>
</dbReference>
<evidence type="ECO:0000256" key="9">
    <source>
        <dbReference type="SAM" id="MobiDB-lite"/>
    </source>
</evidence>
<keyword evidence="6 8" id="KW-0175">Coiled coil</keyword>
<feature type="coiled-coil region" evidence="8">
    <location>
        <begin position="784"/>
        <end position="811"/>
    </location>
</feature>
<dbReference type="GO" id="GO:0060090">
    <property type="term" value="F:molecular adaptor activity"/>
    <property type="evidence" value="ECO:0007669"/>
    <property type="project" value="TreeGrafter"/>
</dbReference>
<evidence type="ECO:0000259" key="11">
    <source>
        <dbReference type="Pfam" id="PF10377"/>
    </source>
</evidence>
<dbReference type="GO" id="GO:1990316">
    <property type="term" value="C:Atg1/ULK1 kinase complex"/>
    <property type="evidence" value="ECO:0007669"/>
    <property type="project" value="TreeGrafter"/>
</dbReference>
<dbReference type="GO" id="GO:0061709">
    <property type="term" value="P:reticulophagy"/>
    <property type="evidence" value="ECO:0007669"/>
    <property type="project" value="TreeGrafter"/>
</dbReference>
<feature type="coiled-coil region" evidence="8">
    <location>
        <begin position="553"/>
        <end position="587"/>
    </location>
</feature>
<dbReference type="InterPro" id="IPR019460">
    <property type="entry name" value="Atg11_C"/>
</dbReference>
<comment type="function">
    <text evidence="7">Involved in cytoplasm to vacuole transport (Cvt), pexophagy, mitophagy and nucleophagy. Recruits mitochondria for their selective degradation via autophagy (mitophagy) during starvation. Works as scaffold proteins that recruit ATG proteins to the pre-autophagosome (PAS), the site of vesicle/autophagosome formation. Required for the Cvt vesicles completion.</text>
</comment>
<reference evidence="12 13" key="1">
    <citation type="journal article" date="2018" name="BMC Genomics">
        <title>Comparative genome analyses reveal sequence features reflecting distinct modes of host-adaptation between dicot and monocot powdery mildew.</title>
        <authorList>
            <person name="Wu Y."/>
            <person name="Ma X."/>
            <person name="Pan Z."/>
            <person name="Kale S.D."/>
            <person name="Song Y."/>
            <person name="King H."/>
            <person name="Zhang Q."/>
            <person name="Presley C."/>
            <person name="Deng X."/>
            <person name="Wei C.I."/>
            <person name="Xiao S."/>
        </authorList>
    </citation>
    <scope>NUCLEOTIDE SEQUENCE [LARGE SCALE GENOMIC DNA]</scope>
    <source>
        <strain evidence="12">UMSG1</strain>
    </source>
</reference>
<keyword evidence="4 7" id="KW-0653">Protein transport</keyword>
<feature type="domain" description="Autophagy-related protein 11 C-terminal" evidence="11">
    <location>
        <begin position="1090"/>
        <end position="1241"/>
    </location>
</feature>
<keyword evidence="3 7" id="KW-0813">Transport</keyword>
<dbReference type="GO" id="GO:1903599">
    <property type="term" value="P:positive regulation of autophagy of mitochondrion"/>
    <property type="evidence" value="ECO:0007669"/>
    <property type="project" value="UniProtKB-UniRule"/>
</dbReference>
<keyword evidence="7" id="KW-0926">Vacuole</keyword>
<sequence>MSLKVFIAHTGQCLLAEPETFKSLESFRIWISNNCKIGAQDQIHLNKNGKHAKFASLANEKEIFIYDRHAVQSPSTRPVKLLKYDVISRPPSYQVTKPPDTISDQNDLEAWKLLFKARKDWSLNILADCSKMSDEALKRRAEVEVIIRSASTAVSNIQKHVTTVDQKNKVIQNWIEDVRKVQESTGNDWNALIDRSRAISVKDEVIRFITGHNTQGKQKVTLEYLINVDKFVKSKDLVRCLPRQLSRSCADLERNIKEIYRQSDELVEIVSKKMHAESQPIATLEPLKILQEIEALANKVSFDCEDVLQSQNPSILPQASKLALVHTKMVLPNLMKRSMEMSSLIRSTTEIRNSLAASSMETMQRISSLTSIVSEVTSRLTILEPSEETYDALQTLLSIKLLPVTYASFLAEGIRRKQWVEKIRIDSTTLASEMKIFQEEEARRRRKWQKFVGATLWGKRIEQNFPELELKIHGLEENWPKTSKQDLEDLFNNLHAEDPNSSLTVEVSKILSDLCNPTKEQIKWAKAAFKAGSVHESTLGHSILMFRGDNELIRILQEEGQKTSKKLKTAESRVRRLENLLHQQTQVNCTVIGRNFQLPNHHLTDVQKTSNETQIPSLQDGPAPSFFVLSPPFSTDQAIEEKTVQEKLLILESELAEIKEKSSNMAKEIRERDILEEQLRNQIEEANSMKKDLLNNLDAQQREFIEERKSLAAEIRRIQSQKEDLENDLDRYQNSAEERENYSESKQFLTSESTGIIKDEPQIKISSDKTESEEIGNSDMEFLFQKMREENDELTSRTKMAEQTVAEHKENIQNIYRQFLPHNEVPDGFSLINEGLKGFLSELTAEIGSVNKKYLTVESENDQIKNKLVEEKSCSSRTQEALVEQCSKFKDLEAELNNKRLQLSSLEKKYIDIKNEFEILQNRLVDEEKQVSDLKDDLTAQASRIKNVEKENGVYLENYESLKALHEKLNSQLKSRSSKAKDLTHRLYSQNVRLCILLERLGYTVIREDKSMFIQRLPKTERSTANDLTDPNCTFRRSIPADIQRIKLSAENRDLESLNWMCDDNLEEETQKYDLYLTSAGYIDTEAFCETISKRVKDLEHAVKKYSRDARLYREKSHTHQKEAQGKIAFKNFKEGDLALFLPTRNQAATGAWAAFNVGAPHYFLKEHETHKLRSREWLLARIHKIEDRVVDLSKSFPGSHLNFSDRRLGAESSICGDSIEDDNPFDLSDGLRWYLIEAAEEKLGAPSTPGLGKCTVASANIDATGSIRRTKKSSSSGMEGINRTLSKNLRGRRDSNNSKKSLASASSLIKTGSASTDTASLKVTVTTPVVEGQSEVHIISPNGKLKAGADQLLVSETTKSN</sequence>
<evidence type="ECO:0000256" key="7">
    <source>
        <dbReference type="RuleBase" id="RU367075"/>
    </source>
</evidence>
<feature type="compositionally biased region" description="Polar residues" evidence="9">
    <location>
        <begin position="1274"/>
        <end position="1288"/>
    </location>
</feature>
<proteinExistence type="inferred from homology"/>
<evidence type="ECO:0000313" key="12">
    <source>
        <dbReference type="EMBL" id="RKF76866.1"/>
    </source>
</evidence>
<dbReference type="GO" id="GO:0015031">
    <property type="term" value="P:protein transport"/>
    <property type="evidence" value="ECO:0007669"/>
    <property type="project" value="UniProtKB-KW"/>
</dbReference>
<organism evidence="12 13">
    <name type="scientific">Golovinomyces cichoracearum</name>
    <dbReference type="NCBI Taxonomy" id="62708"/>
    <lineage>
        <taxon>Eukaryota</taxon>
        <taxon>Fungi</taxon>
        <taxon>Dikarya</taxon>
        <taxon>Ascomycota</taxon>
        <taxon>Pezizomycotina</taxon>
        <taxon>Leotiomycetes</taxon>
        <taxon>Erysiphales</taxon>
        <taxon>Erysiphaceae</taxon>
        <taxon>Golovinomyces</taxon>
    </lineage>
</organism>
<dbReference type="Pfam" id="PF04108">
    <property type="entry name" value="ATG17_like"/>
    <property type="match status" value="1"/>
</dbReference>
<dbReference type="GO" id="GO:0000045">
    <property type="term" value="P:autophagosome assembly"/>
    <property type="evidence" value="ECO:0007669"/>
    <property type="project" value="UniProtKB-UniRule"/>
</dbReference>
<evidence type="ECO:0000256" key="8">
    <source>
        <dbReference type="SAM" id="Coils"/>
    </source>
</evidence>
<dbReference type="Pfam" id="PF10377">
    <property type="entry name" value="ATG11"/>
    <property type="match status" value="1"/>
</dbReference>
<feature type="domain" description="Autophagy protein ATG17-like" evidence="10">
    <location>
        <begin position="102"/>
        <end position="456"/>
    </location>
</feature>
<protein>
    <recommendedName>
        <fullName evidence="2 7">Autophagy-related protein 11</fullName>
    </recommendedName>
</protein>
<feature type="region of interest" description="Disordered" evidence="9">
    <location>
        <begin position="1268"/>
        <end position="1304"/>
    </location>
</feature>
<keyword evidence="5 7" id="KW-0072">Autophagy</keyword>
<evidence type="ECO:0000256" key="5">
    <source>
        <dbReference type="ARBA" id="ARBA00023006"/>
    </source>
</evidence>
<feature type="coiled-coil region" evidence="8">
    <location>
        <begin position="889"/>
        <end position="976"/>
    </location>
</feature>
<comment type="similarity">
    <text evidence="1 7">Belongs to the ATG11 family.</text>
</comment>
<evidence type="ECO:0000256" key="6">
    <source>
        <dbReference type="ARBA" id="ARBA00023054"/>
    </source>
</evidence>
<comment type="subcellular location">
    <subcellularLocation>
        <location evidence="7">Preautophagosomal structure membrane</location>
        <topology evidence="7">Peripheral membrane protein</topology>
    </subcellularLocation>
    <subcellularLocation>
        <location evidence="7">Vacuole membrane</location>
        <topology evidence="7">Peripheral membrane protein</topology>
    </subcellularLocation>
    <text evidence="7">During pexophagy, accumulates in the vacuolar membrane region, where the peroxisomes contact the vacuole.</text>
</comment>
<keyword evidence="7" id="KW-0472">Membrane</keyword>
<dbReference type="GO" id="GO:0000422">
    <property type="term" value="P:autophagy of mitochondrion"/>
    <property type="evidence" value="ECO:0007669"/>
    <property type="project" value="TreeGrafter"/>
</dbReference>
<evidence type="ECO:0000256" key="4">
    <source>
        <dbReference type="ARBA" id="ARBA00022927"/>
    </source>
</evidence>